<dbReference type="InterPro" id="IPR021298">
    <property type="entry name" value="CFAP298"/>
</dbReference>
<protein>
    <recommendedName>
        <fullName evidence="5">Cilia- and flagella-associated protein 298</fullName>
    </recommendedName>
</protein>
<evidence type="ECO:0008006" key="5">
    <source>
        <dbReference type="Google" id="ProtNLM"/>
    </source>
</evidence>
<accession>A0AB34HMW6</accession>
<keyword evidence="4" id="KW-1185">Reference proteome</keyword>
<dbReference type="AlphaFoldDB" id="A0AB34HMW6"/>
<dbReference type="Pfam" id="PF11069">
    <property type="entry name" value="CFAP298"/>
    <property type="match status" value="1"/>
</dbReference>
<name>A0AB34HMW6_ESCRO</name>
<proteinExistence type="inferred from homology"/>
<organism evidence="3 4">
    <name type="scientific">Eschrichtius robustus</name>
    <name type="common">California gray whale</name>
    <name type="synonym">Eschrichtius gibbosus</name>
    <dbReference type="NCBI Taxonomy" id="9764"/>
    <lineage>
        <taxon>Eukaryota</taxon>
        <taxon>Metazoa</taxon>
        <taxon>Chordata</taxon>
        <taxon>Craniata</taxon>
        <taxon>Vertebrata</taxon>
        <taxon>Euteleostomi</taxon>
        <taxon>Mammalia</taxon>
        <taxon>Eutheria</taxon>
        <taxon>Laurasiatheria</taxon>
        <taxon>Artiodactyla</taxon>
        <taxon>Whippomorpha</taxon>
        <taxon>Cetacea</taxon>
        <taxon>Mysticeti</taxon>
        <taxon>Eschrichtiidae</taxon>
        <taxon>Eschrichtius</taxon>
    </lineage>
</organism>
<comment type="caution">
    <text evidence="3">The sequence shown here is derived from an EMBL/GenBank/DDBJ whole genome shotgun (WGS) entry which is preliminary data.</text>
</comment>
<dbReference type="PANTHER" id="PTHR13238">
    <property type="entry name" value="PROTEIN C21ORF59"/>
    <property type="match status" value="1"/>
</dbReference>
<evidence type="ECO:0000256" key="2">
    <source>
        <dbReference type="SAM" id="MobiDB-lite"/>
    </source>
</evidence>
<evidence type="ECO:0000313" key="4">
    <source>
        <dbReference type="Proteomes" id="UP001159641"/>
    </source>
</evidence>
<evidence type="ECO:0000313" key="3">
    <source>
        <dbReference type="EMBL" id="KAJ8792336.1"/>
    </source>
</evidence>
<sequence length="413" mass="46006">MVLLHVKRGDESQFLLQAPGSTELEELTVQVARVYNARLKVQRVCSEMEELAEHGVFLPPNMQGLTDDQIEDLKLKDEWGEKCVPSAGSVFKKDDIGRRNGQAPNEKMKQVLKKTIEEAKAIISKSSWVARPHFSPGALPRCFENAAGVALASLDPALRGALSPVGQNPLGKQGRKGSGPSSPTVTSPLALGLGLRLHRSGSSGGEWKTVEYGNWGSLGWDDGVHAAPLPETHPLLRIVDNSACNHFQKHVEANVCVTMEMVKDALDQLRGAVMIVYPMGLPPYDPIRMEFENKEDLSGSQAALSVITESEAQLWWAAKELRRTKKLSDYVGKNEKTKIIVKIQRRGQGAPAREPIISSEEQKQLMLYYHRRQEELKKLEENDDDSCLNSPWADNTALKRHFHGVKDIKWRPR</sequence>
<dbReference type="PANTHER" id="PTHR13238:SF0">
    <property type="entry name" value="CILIA- AND FLAGELLA-ASSOCIATED PROTEIN 298"/>
    <property type="match status" value="1"/>
</dbReference>
<feature type="region of interest" description="Disordered" evidence="2">
    <location>
        <begin position="164"/>
        <end position="185"/>
    </location>
</feature>
<dbReference type="EMBL" id="JAIQCJ010001111">
    <property type="protein sequence ID" value="KAJ8792336.1"/>
    <property type="molecule type" value="Genomic_DNA"/>
</dbReference>
<dbReference type="Proteomes" id="UP001159641">
    <property type="component" value="Unassembled WGS sequence"/>
</dbReference>
<dbReference type="GO" id="GO:0003352">
    <property type="term" value="P:regulation of cilium movement"/>
    <property type="evidence" value="ECO:0007669"/>
    <property type="project" value="InterPro"/>
</dbReference>
<reference evidence="3 4" key="1">
    <citation type="submission" date="2022-11" db="EMBL/GenBank/DDBJ databases">
        <title>Whole genome sequence of Eschrichtius robustus ER-17-0199.</title>
        <authorList>
            <person name="Bruniche-Olsen A."/>
            <person name="Black A.N."/>
            <person name="Fields C.J."/>
            <person name="Walden K."/>
            <person name="Dewoody J.A."/>
        </authorList>
    </citation>
    <scope>NUCLEOTIDE SEQUENCE [LARGE SCALE GENOMIC DNA]</scope>
    <source>
        <strain evidence="3">ER-17-0199</strain>
        <tissue evidence="3">Blubber</tissue>
    </source>
</reference>
<comment type="similarity">
    <text evidence="1">Belongs to the CFAP298 family.</text>
</comment>
<gene>
    <name evidence="3" type="ORF">J1605_019892</name>
</gene>
<evidence type="ECO:0000256" key="1">
    <source>
        <dbReference type="ARBA" id="ARBA00009619"/>
    </source>
</evidence>